<evidence type="ECO:0000256" key="1">
    <source>
        <dbReference type="SAM" id="MobiDB-lite"/>
    </source>
</evidence>
<dbReference type="EMBL" id="PKSG01000297">
    <property type="protein sequence ID" value="POR36816.1"/>
    <property type="molecule type" value="Genomic_DNA"/>
</dbReference>
<name>A0A2S4L305_9HYPO</name>
<organism evidence="2 3">
    <name type="scientific">Tolypocladium paradoxum</name>
    <dbReference type="NCBI Taxonomy" id="94208"/>
    <lineage>
        <taxon>Eukaryota</taxon>
        <taxon>Fungi</taxon>
        <taxon>Dikarya</taxon>
        <taxon>Ascomycota</taxon>
        <taxon>Pezizomycotina</taxon>
        <taxon>Sordariomycetes</taxon>
        <taxon>Hypocreomycetidae</taxon>
        <taxon>Hypocreales</taxon>
        <taxon>Ophiocordycipitaceae</taxon>
        <taxon>Tolypocladium</taxon>
    </lineage>
</organism>
<accession>A0A2S4L305</accession>
<feature type="region of interest" description="Disordered" evidence="1">
    <location>
        <begin position="1"/>
        <end position="35"/>
    </location>
</feature>
<comment type="caution">
    <text evidence="2">The sequence shown here is derived from an EMBL/GenBank/DDBJ whole genome shotgun (WGS) entry which is preliminary data.</text>
</comment>
<proteinExistence type="predicted"/>
<feature type="region of interest" description="Disordered" evidence="1">
    <location>
        <begin position="82"/>
        <end position="127"/>
    </location>
</feature>
<dbReference type="Proteomes" id="UP000237481">
    <property type="component" value="Unassembled WGS sequence"/>
</dbReference>
<gene>
    <name evidence="2" type="ORF">TPAR_02985</name>
</gene>
<feature type="compositionally biased region" description="Basic residues" evidence="1">
    <location>
        <begin position="99"/>
        <end position="108"/>
    </location>
</feature>
<sequence>MPRDSTPPAAAAAAASQPSSHMTHTHEPLLHTPKPQSTLANRIIALTLYNEGCPTNYILQRSGFKRSAFFLLLKKAKQRGFVRGEPPTEAFVTDGPRSGRPKTSKRRQRQAEGIWLAGKPDDNLTPP</sequence>
<keyword evidence="3" id="KW-1185">Reference proteome</keyword>
<reference evidence="2 3" key="1">
    <citation type="submission" date="2018-01" db="EMBL/GenBank/DDBJ databases">
        <title>Harnessing the power of phylogenomics to disentangle the directionality and signatures of interkingdom host jumping in the parasitic fungal genus Tolypocladium.</title>
        <authorList>
            <person name="Quandt C.A."/>
            <person name="Patterson W."/>
            <person name="Spatafora J.W."/>
        </authorList>
    </citation>
    <scope>NUCLEOTIDE SEQUENCE [LARGE SCALE GENOMIC DNA]</scope>
    <source>
        <strain evidence="2 3">NRBC 100945</strain>
    </source>
</reference>
<dbReference type="STRING" id="94208.A0A2S4L305"/>
<dbReference type="OrthoDB" id="4927370at2759"/>
<dbReference type="AlphaFoldDB" id="A0A2S4L305"/>
<evidence type="ECO:0000313" key="3">
    <source>
        <dbReference type="Proteomes" id="UP000237481"/>
    </source>
</evidence>
<protein>
    <submittedName>
        <fullName evidence="2">Uncharacterized protein</fullName>
    </submittedName>
</protein>
<evidence type="ECO:0000313" key="2">
    <source>
        <dbReference type="EMBL" id="POR36816.1"/>
    </source>
</evidence>